<protein>
    <submittedName>
        <fullName evidence="2">Serine/threonine-protein kinase PRP4 like</fullName>
    </submittedName>
</protein>
<dbReference type="Proteomes" id="UP001151699">
    <property type="component" value="Unassembled WGS sequence"/>
</dbReference>
<dbReference type="Gene3D" id="3.30.200.20">
    <property type="entry name" value="Phosphorylase Kinase, domain 1"/>
    <property type="match status" value="1"/>
</dbReference>
<dbReference type="GO" id="GO:0016301">
    <property type="term" value="F:kinase activity"/>
    <property type="evidence" value="ECO:0007669"/>
    <property type="project" value="UniProtKB-KW"/>
</dbReference>
<evidence type="ECO:0000313" key="2">
    <source>
        <dbReference type="EMBL" id="KAJ6633606.1"/>
    </source>
</evidence>
<keyword evidence="2" id="KW-0418">Kinase</keyword>
<feature type="compositionally biased region" description="Basic and acidic residues" evidence="1">
    <location>
        <begin position="1"/>
        <end position="26"/>
    </location>
</feature>
<feature type="compositionally biased region" description="Basic residues" evidence="1">
    <location>
        <begin position="27"/>
        <end position="40"/>
    </location>
</feature>
<reference evidence="2" key="1">
    <citation type="submission" date="2022-07" db="EMBL/GenBank/DDBJ databases">
        <authorList>
            <person name="Trinca V."/>
            <person name="Uliana J.V.C."/>
            <person name="Torres T.T."/>
            <person name="Ward R.J."/>
            <person name="Monesi N."/>
        </authorList>
    </citation>
    <scope>NUCLEOTIDE SEQUENCE</scope>
    <source>
        <strain evidence="2">HSMRA1968</strain>
        <tissue evidence="2">Whole embryos</tissue>
    </source>
</reference>
<sequence length="621" mass="70879">MGSDKRSYDSDEDEVSVHKTTKDPDFKKKKHKKHKKHKKSGKVDKSDKDSKKKHKKQHKRKHKDSDDSSSDIGEKLPTKIAPTSLSSKFTEIMKTNGHSTTTGLAAKLIKSIKKPAVPTDPNALVEMITQSLDPNAAPSLEIVSSESESDGVIEDIDVDSPDVAVIEDELNLEELMKQKALLQARLGNIASESEEDGAAEARPSAPNKVSDVILLDDSSGEVLARPPTGRKRQRSTSVSRDRNYKRREERRESPRDRYNREQDKMKRRNDENRNKEDLRREIDRDKERSYRDRRRDVGGRMDGRFNRDRNRYSIEIDRRGNQRSRSRDRYDRDIADRGRERDRGHRKREEKNDKFIGSLSEGQKADKESSSDSEIGDIKVNYNEDEDDEEKIIEQRRKKREELMKKLAVSQGVNQPEPISKQAESDEDIVFVENVQPEVKKILAPPAVNIKPPKHVSPIEPVVIDNYDDIESTTPPLPAGMLRLKLGTNFTKPELSTKTEENVTKKEGDDNDAINHDKVNKIKEASKRSEWDMFAEQDNYSNFDSPSASITNKHIHDNPSLTDNWDDAEGYYRVRIGEVLDNRYIVSGFTGQGVFSNVVSARDQARGNANTAVKIIRNNEI</sequence>
<proteinExistence type="predicted"/>
<accession>A0A9Q0RVM3</accession>
<feature type="compositionally biased region" description="Basic and acidic residues" evidence="1">
    <location>
        <begin position="239"/>
        <end position="354"/>
    </location>
</feature>
<organism evidence="2 3">
    <name type="scientific">Pseudolycoriella hygida</name>
    <dbReference type="NCBI Taxonomy" id="35572"/>
    <lineage>
        <taxon>Eukaryota</taxon>
        <taxon>Metazoa</taxon>
        <taxon>Ecdysozoa</taxon>
        <taxon>Arthropoda</taxon>
        <taxon>Hexapoda</taxon>
        <taxon>Insecta</taxon>
        <taxon>Pterygota</taxon>
        <taxon>Neoptera</taxon>
        <taxon>Endopterygota</taxon>
        <taxon>Diptera</taxon>
        <taxon>Nematocera</taxon>
        <taxon>Sciaroidea</taxon>
        <taxon>Sciaridae</taxon>
        <taxon>Pseudolycoriella</taxon>
    </lineage>
</organism>
<feature type="compositionally biased region" description="Basic and acidic residues" evidence="1">
    <location>
        <begin position="41"/>
        <end position="50"/>
    </location>
</feature>
<keyword evidence="3" id="KW-1185">Reference proteome</keyword>
<evidence type="ECO:0000256" key="1">
    <source>
        <dbReference type="SAM" id="MobiDB-lite"/>
    </source>
</evidence>
<name>A0A9Q0RVM3_9DIPT</name>
<feature type="region of interest" description="Disordered" evidence="1">
    <location>
        <begin position="191"/>
        <end position="378"/>
    </location>
</feature>
<feature type="region of interest" description="Disordered" evidence="1">
    <location>
        <begin position="1"/>
        <end position="87"/>
    </location>
</feature>
<gene>
    <name evidence="2" type="primary">Prpf4b_0</name>
    <name evidence="2" type="ORF">Bhyg_16878</name>
</gene>
<keyword evidence="2" id="KW-0808">Transferase</keyword>
<feature type="compositionally biased region" description="Basic residues" evidence="1">
    <location>
        <begin position="51"/>
        <end position="62"/>
    </location>
</feature>
<feature type="non-terminal residue" evidence="2">
    <location>
        <position position="1"/>
    </location>
</feature>
<dbReference type="EMBL" id="WJQU01001865">
    <property type="protein sequence ID" value="KAJ6633606.1"/>
    <property type="molecule type" value="Genomic_DNA"/>
</dbReference>
<comment type="caution">
    <text evidence="2">The sequence shown here is derived from an EMBL/GenBank/DDBJ whole genome shotgun (WGS) entry which is preliminary data.</text>
</comment>
<dbReference type="AlphaFoldDB" id="A0A9Q0RVM3"/>
<evidence type="ECO:0000313" key="3">
    <source>
        <dbReference type="Proteomes" id="UP001151699"/>
    </source>
</evidence>
<dbReference type="OrthoDB" id="3967at2759"/>